<keyword evidence="1" id="KW-0175">Coiled coil</keyword>
<feature type="compositionally biased region" description="Pro residues" evidence="2">
    <location>
        <begin position="26"/>
        <end position="37"/>
    </location>
</feature>
<dbReference type="AlphaFoldDB" id="A0A3N4JJJ5"/>
<protein>
    <submittedName>
        <fullName evidence="3">Uncharacterized protein</fullName>
    </submittedName>
</protein>
<evidence type="ECO:0000313" key="3">
    <source>
        <dbReference type="EMBL" id="RPA98435.1"/>
    </source>
</evidence>
<reference evidence="3 4" key="1">
    <citation type="journal article" date="2018" name="Nat. Ecol. Evol.">
        <title>Pezizomycetes genomes reveal the molecular basis of ectomycorrhizal truffle lifestyle.</title>
        <authorList>
            <person name="Murat C."/>
            <person name="Payen T."/>
            <person name="Noel B."/>
            <person name="Kuo A."/>
            <person name="Morin E."/>
            <person name="Chen J."/>
            <person name="Kohler A."/>
            <person name="Krizsan K."/>
            <person name="Balestrini R."/>
            <person name="Da Silva C."/>
            <person name="Montanini B."/>
            <person name="Hainaut M."/>
            <person name="Levati E."/>
            <person name="Barry K.W."/>
            <person name="Belfiori B."/>
            <person name="Cichocki N."/>
            <person name="Clum A."/>
            <person name="Dockter R.B."/>
            <person name="Fauchery L."/>
            <person name="Guy J."/>
            <person name="Iotti M."/>
            <person name="Le Tacon F."/>
            <person name="Lindquist E.A."/>
            <person name="Lipzen A."/>
            <person name="Malagnac F."/>
            <person name="Mello A."/>
            <person name="Molinier V."/>
            <person name="Miyauchi S."/>
            <person name="Poulain J."/>
            <person name="Riccioni C."/>
            <person name="Rubini A."/>
            <person name="Sitrit Y."/>
            <person name="Splivallo R."/>
            <person name="Traeger S."/>
            <person name="Wang M."/>
            <person name="Zifcakova L."/>
            <person name="Wipf D."/>
            <person name="Zambonelli A."/>
            <person name="Paolocci F."/>
            <person name="Nowrousian M."/>
            <person name="Ottonello S."/>
            <person name="Baldrian P."/>
            <person name="Spatafora J.W."/>
            <person name="Henrissat B."/>
            <person name="Nagy L.G."/>
            <person name="Aury J.M."/>
            <person name="Wincker P."/>
            <person name="Grigoriev I.V."/>
            <person name="Bonfante P."/>
            <person name="Martin F.M."/>
        </authorList>
    </citation>
    <scope>NUCLEOTIDE SEQUENCE [LARGE SCALE GENOMIC DNA]</scope>
    <source>
        <strain evidence="3 4">120613-1</strain>
    </source>
</reference>
<accession>A0A3N4JJJ5</accession>
<dbReference type="Proteomes" id="UP000276215">
    <property type="component" value="Unassembled WGS sequence"/>
</dbReference>
<sequence length="147" mass="16910">MPIQHLNNKKKSSQNNKNNLKKGKSTPPPNTEFPNPPYKQKSQTSSTKMSNPEQLCIRSIELSNLKRAQGALEKKIKAKHRRHQMDVQSGDYSAKEIARKLGILCNVLDRMYEELHDFRRNIKELEEDRTVLEAVGVRVMIMRALVG</sequence>
<name>A0A3N4JJJ5_9PEZI</name>
<evidence type="ECO:0000256" key="2">
    <source>
        <dbReference type="SAM" id="MobiDB-lite"/>
    </source>
</evidence>
<gene>
    <name evidence="3" type="ORF">L873DRAFT_1808041</name>
</gene>
<keyword evidence="4" id="KW-1185">Reference proteome</keyword>
<feature type="compositionally biased region" description="Low complexity" evidence="2">
    <location>
        <begin position="39"/>
        <end position="48"/>
    </location>
</feature>
<proteinExistence type="predicted"/>
<feature type="coiled-coil region" evidence="1">
    <location>
        <begin position="108"/>
        <end position="135"/>
    </location>
</feature>
<feature type="region of interest" description="Disordered" evidence="2">
    <location>
        <begin position="1"/>
        <end position="53"/>
    </location>
</feature>
<evidence type="ECO:0000256" key="1">
    <source>
        <dbReference type="SAM" id="Coils"/>
    </source>
</evidence>
<evidence type="ECO:0000313" key="4">
    <source>
        <dbReference type="Proteomes" id="UP000276215"/>
    </source>
</evidence>
<organism evidence="3 4">
    <name type="scientific">Choiromyces venosus 120613-1</name>
    <dbReference type="NCBI Taxonomy" id="1336337"/>
    <lineage>
        <taxon>Eukaryota</taxon>
        <taxon>Fungi</taxon>
        <taxon>Dikarya</taxon>
        <taxon>Ascomycota</taxon>
        <taxon>Pezizomycotina</taxon>
        <taxon>Pezizomycetes</taxon>
        <taxon>Pezizales</taxon>
        <taxon>Tuberaceae</taxon>
        <taxon>Choiromyces</taxon>
    </lineage>
</organism>
<dbReference type="EMBL" id="ML120395">
    <property type="protein sequence ID" value="RPA98435.1"/>
    <property type="molecule type" value="Genomic_DNA"/>
</dbReference>